<keyword evidence="2" id="KW-1185">Reference proteome</keyword>
<evidence type="ECO:0000313" key="2">
    <source>
        <dbReference type="Proteomes" id="UP001432322"/>
    </source>
</evidence>
<gene>
    <name evidence="1" type="ORF">PFISCL1PPCAC_8984</name>
</gene>
<reference evidence="1" key="1">
    <citation type="submission" date="2023-10" db="EMBL/GenBank/DDBJ databases">
        <title>Genome assembly of Pristionchus species.</title>
        <authorList>
            <person name="Yoshida K."/>
            <person name="Sommer R.J."/>
        </authorList>
    </citation>
    <scope>NUCLEOTIDE SEQUENCE</scope>
    <source>
        <strain evidence="1">RS5133</strain>
    </source>
</reference>
<dbReference type="Proteomes" id="UP001432322">
    <property type="component" value="Unassembled WGS sequence"/>
</dbReference>
<sequence length="162" mass="18572">RTIKCKSLEVIFCGLEDLSPNFMQALIANRDLTRSSISIQWEQPHQAPWLKNLLAEISLMDELHIVYPDKNAPNDEPLLDDAALLHIAKHTNRLELTMRRVQFSGQGILNAAEAQINKDIRTGLKLEVSHSTIDELQNLMYADPSRFTEDPYCLSRRDCLRM</sequence>
<dbReference type="EMBL" id="BTSY01000003">
    <property type="protein sequence ID" value="GMT17687.1"/>
    <property type="molecule type" value="Genomic_DNA"/>
</dbReference>
<name>A0AAV5VG41_9BILA</name>
<proteinExistence type="predicted"/>
<accession>A0AAV5VG41</accession>
<comment type="caution">
    <text evidence="1">The sequence shown here is derived from an EMBL/GenBank/DDBJ whole genome shotgun (WGS) entry which is preliminary data.</text>
</comment>
<protein>
    <submittedName>
        <fullName evidence="1">Uncharacterized protein</fullName>
    </submittedName>
</protein>
<feature type="non-terminal residue" evidence="1">
    <location>
        <position position="162"/>
    </location>
</feature>
<evidence type="ECO:0000313" key="1">
    <source>
        <dbReference type="EMBL" id="GMT17687.1"/>
    </source>
</evidence>
<organism evidence="1 2">
    <name type="scientific">Pristionchus fissidentatus</name>
    <dbReference type="NCBI Taxonomy" id="1538716"/>
    <lineage>
        <taxon>Eukaryota</taxon>
        <taxon>Metazoa</taxon>
        <taxon>Ecdysozoa</taxon>
        <taxon>Nematoda</taxon>
        <taxon>Chromadorea</taxon>
        <taxon>Rhabditida</taxon>
        <taxon>Rhabditina</taxon>
        <taxon>Diplogasteromorpha</taxon>
        <taxon>Diplogasteroidea</taxon>
        <taxon>Neodiplogasteridae</taxon>
        <taxon>Pristionchus</taxon>
    </lineage>
</organism>
<feature type="non-terminal residue" evidence="1">
    <location>
        <position position="1"/>
    </location>
</feature>
<dbReference type="AlphaFoldDB" id="A0AAV5VG41"/>